<dbReference type="SUPFAM" id="SSF50494">
    <property type="entry name" value="Trypsin-like serine proteases"/>
    <property type="match status" value="1"/>
</dbReference>
<dbReference type="SUPFAM" id="SSF57196">
    <property type="entry name" value="EGF/Laminin"/>
    <property type="match status" value="1"/>
</dbReference>
<evidence type="ECO:0000256" key="15">
    <source>
        <dbReference type="PROSITE-ProRule" id="PRU00302"/>
    </source>
</evidence>
<evidence type="ECO:0000259" key="19">
    <source>
        <dbReference type="PROSITE" id="PS50923"/>
    </source>
</evidence>
<keyword evidence="21" id="KW-0378">Hydrolase</keyword>
<keyword evidence="3 14" id="KW-0245">EGF-like domain</keyword>
<keyword evidence="8 14" id="KW-1015">Disulfide bond</keyword>
<dbReference type="InterPro" id="IPR000742">
    <property type="entry name" value="EGF"/>
</dbReference>
<dbReference type="PROSITE" id="PS50240">
    <property type="entry name" value="TRYPSIN_DOM"/>
    <property type="match status" value="1"/>
</dbReference>
<dbReference type="GO" id="GO:0005576">
    <property type="term" value="C:extracellular region"/>
    <property type="evidence" value="ECO:0007669"/>
    <property type="project" value="UniProtKB-SubCell"/>
</dbReference>
<gene>
    <name evidence="21" type="primary">pamr1a</name>
</gene>
<comment type="caution">
    <text evidence="14">Lacks conserved residue(s) required for the propagation of feature annotation.</text>
</comment>
<accession>A0A6J2X0D9</accession>
<feature type="domain" description="Sushi" evidence="19">
    <location>
        <begin position="240"/>
        <end position="299"/>
    </location>
</feature>
<evidence type="ECO:0000259" key="18">
    <source>
        <dbReference type="PROSITE" id="PS50240"/>
    </source>
</evidence>
<dbReference type="PROSITE" id="PS00022">
    <property type="entry name" value="EGF_1"/>
    <property type="match status" value="1"/>
</dbReference>
<dbReference type="InterPro" id="IPR000436">
    <property type="entry name" value="Sushi_SCR_CCP_dom"/>
</dbReference>
<dbReference type="SMART" id="SM00181">
    <property type="entry name" value="EGF"/>
    <property type="match status" value="2"/>
</dbReference>
<evidence type="ECO:0000259" key="16">
    <source>
        <dbReference type="PROSITE" id="PS01180"/>
    </source>
</evidence>
<dbReference type="CDD" id="cd00041">
    <property type="entry name" value="CUB"/>
    <property type="match status" value="1"/>
</dbReference>
<dbReference type="GO" id="GO:0005886">
    <property type="term" value="C:plasma membrane"/>
    <property type="evidence" value="ECO:0007669"/>
    <property type="project" value="UniProtKB-ARBA"/>
</dbReference>
<dbReference type="SMART" id="SM00179">
    <property type="entry name" value="EGF_CA"/>
    <property type="match status" value="1"/>
</dbReference>
<evidence type="ECO:0000313" key="20">
    <source>
        <dbReference type="Proteomes" id="UP000504632"/>
    </source>
</evidence>
<evidence type="ECO:0000256" key="5">
    <source>
        <dbReference type="ARBA" id="ARBA00022659"/>
    </source>
</evidence>
<dbReference type="InterPro" id="IPR001881">
    <property type="entry name" value="EGF-like_Ca-bd_dom"/>
</dbReference>
<dbReference type="GO" id="GO:0004252">
    <property type="term" value="F:serine-type endopeptidase activity"/>
    <property type="evidence" value="ECO:0007669"/>
    <property type="project" value="InterPro"/>
</dbReference>
<keyword evidence="20" id="KW-1185">Reference proteome</keyword>
<evidence type="ECO:0000313" key="21">
    <source>
        <dbReference type="RefSeq" id="XP_030650045.1"/>
    </source>
</evidence>
<dbReference type="CDD" id="cd00190">
    <property type="entry name" value="Tryp_SPc"/>
    <property type="match status" value="1"/>
</dbReference>
<dbReference type="InterPro" id="IPR043504">
    <property type="entry name" value="Peptidase_S1_PA_chymotrypsin"/>
</dbReference>
<reference evidence="21" key="1">
    <citation type="submission" date="2025-08" db="UniProtKB">
        <authorList>
            <consortium name="RefSeq"/>
        </authorList>
    </citation>
    <scope>IDENTIFICATION</scope>
</reference>
<feature type="domain" description="Peptidase S1" evidence="18">
    <location>
        <begin position="405"/>
        <end position="692"/>
    </location>
</feature>
<feature type="disulfide bond" evidence="14">
    <location>
        <begin position="221"/>
        <end position="230"/>
    </location>
</feature>
<dbReference type="SUPFAM" id="SSF49854">
    <property type="entry name" value="Spermadhesin, CUB domain"/>
    <property type="match status" value="1"/>
</dbReference>
<dbReference type="SMART" id="SM00042">
    <property type="entry name" value="CUB"/>
    <property type="match status" value="1"/>
</dbReference>
<dbReference type="InterPro" id="IPR051659">
    <property type="entry name" value="Serine_Protease_S1-Domain"/>
</dbReference>
<evidence type="ECO:0000256" key="10">
    <source>
        <dbReference type="ARBA" id="ARBA00037622"/>
    </source>
</evidence>
<comment type="subcellular location">
    <subcellularLocation>
        <location evidence="1">Secreted</location>
    </subcellularLocation>
</comment>
<dbReference type="InterPro" id="IPR000859">
    <property type="entry name" value="CUB_dom"/>
</dbReference>
<dbReference type="SMART" id="SM00032">
    <property type="entry name" value="CCP"/>
    <property type="match status" value="2"/>
</dbReference>
<proteinExistence type="predicted"/>
<dbReference type="Gene3D" id="2.40.10.10">
    <property type="entry name" value="Trypsin-like serine proteases"/>
    <property type="match status" value="2"/>
</dbReference>
<dbReference type="GO" id="GO:0006508">
    <property type="term" value="P:proteolysis"/>
    <property type="evidence" value="ECO:0007669"/>
    <property type="project" value="InterPro"/>
</dbReference>
<dbReference type="SMART" id="SM00020">
    <property type="entry name" value="Tryp_SPc"/>
    <property type="match status" value="1"/>
</dbReference>
<dbReference type="Gene3D" id="2.60.120.290">
    <property type="entry name" value="Spermadhesin, CUB domain"/>
    <property type="match status" value="1"/>
</dbReference>
<keyword evidence="4" id="KW-0721">Serine protease homolog</keyword>
<protein>
    <recommendedName>
        <fullName evidence="11">Inactive serine protease PAMR1</fullName>
    </recommendedName>
    <alternativeName>
        <fullName evidence="13">Peptidase domain-containing protein associated with muscle regeneration 1</fullName>
    </alternativeName>
    <alternativeName>
        <fullName evidence="12">Regeneration-associated muscle protease homolog</fullName>
    </alternativeName>
</protein>
<evidence type="ECO:0000256" key="8">
    <source>
        <dbReference type="ARBA" id="ARBA00023157"/>
    </source>
</evidence>
<dbReference type="CDD" id="cd00033">
    <property type="entry name" value="CCP"/>
    <property type="match status" value="1"/>
</dbReference>
<dbReference type="PROSITE" id="PS50923">
    <property type="entry name" value="SUSHI"/>
    <property type="match status" value="1"/>
</dbReference>
<evidence type="ECO:0000256" key="2">
    <source>
        <dbReference type="ARBA" id="ARBA00022525"/>
    </source>
</evidence>
<evidence type="ECO:0000256" key="12">
    <source>
        <dbReference type="ARBA" id="ARBA00041872"/>
    </source>
</evidence>
<feature type="domain" description="CUB" evidence="16">
    <location>
        <begin position="87"/>
        <end position="195"/>
    </location>
</feature>
<dbReference type="InterPro" id="IPR009003">
    <property type="entry name" value="Peptidase_S1_PA"/>
</dbReference>
<dbReference type="Pfam" id="PF00089">
    <property type="entry name" value="Trypsin"/>
    <property type="match status" value="1"/>
</dbReference>
<dbReference type="PANTHER" id="PTHR24254">
    <property type="entry name" value="PROTHROMBIN"/>
    <property type="match status" value="1"/>
</dbReference>
<dbReference type="Gene3D" id="2.10.70.10">
    <property type="entry name" value="Complement Module, domain 1"/>
    <property type="match status" value="2"/>
</dbReference>
<dbReference type="FunFam" id="2.10.25.10:FF:000230">
    <property type="entry name" value="Delta-like protein"/>
    <property type="match status" value="1"/>
</dbReference>
<keyword evidence="7" id="KW-0677">Repeat</keyword>
<dbReference type="PROSITE" id="PS01186">
    <property type="entry name" value="EGF_2"/>
    <property type="match status" value="1"/>
</dbReference>
<dbReference type="Gene3D" id="2.10.25.10">
    <property type="entry name" value="Laminin"/>
    <property type="match status" value="1"/>
</dbReference>
<evidence type="ECO:0000259" key="17">
    <source>
        <dbReference type="PROSITE" id="PS50026"/>
    </source>
</evidence>
<dbReference type="AlphaFoldDB" id="A0A6J2X0D9"/>
<keyword evidence="21" id="KW-0645">Protease</keyword>
<evidence type="ECO:0000256" key="3">
    <source>
        <dbReference type="ARBA" id="ARBA00022536"/>
    </source>
</evidence>
<dbReference type="PANTHER" id="PTHR24254:SF9">
    <property type="entry name" value="INACTIVE SERINE PROTEASE PAMR1"/>
    <property type="match status" value="1"/>
</dbReference>
<comment type="function">
    <text evidence="10">May play a role in regeneration of skeletal muscle.</text>
</comment>
<evidence type="ECO:0000256" key="7">
    <source>
        <dbReference type="ARBA" id="ARBA00022737"/>
    </source>
</evidence>
<dbReference type="RefSeq" id="XP_030650045.1">
    <property type="nucleotide sequence ID" value="XM_030794185.1"/>
</dbReference>
<dbReference type="CDD" id="cd00054">
    <property type="entry name" value="EGF_CA"/>
    <property type="match status" value="1"/>
</dbReference>
<dbReference type="Pfam" id="PF00431">
    <property type="entry name" value="CUB"/>
    <property type="match status" value="1"/>
</dbReference>
<dbReference type="GO" id="GO:0005509">
    <property type="term" value="F:calcium ion binding"/>
    <property type="evidence" value="ECO:0007669"/>
    <property type="project" value="InterPro"/>
</dbReference>
<dbReference type="GO" id="GO:0042063">
    <property type="term" value="P:gliogenesis"/>
    <property type="evidence" value="ECO:0007669"/>
    <property type="project" value="UniProtKB-ARBA"/>
</dbReference>
<dbReference type="Pfam" id="PF00008">
    <property type="entry name" value="EGF"/>
    <property type="match status" value="1"/>
</dbReference>
<evidence type="ECO:0000256" key="4">
    <source>
        <dbReference type="ARBA" id="ARBA00022542"/>
    </source>
</evidence>
<feature type="domain" description="EGF-like" evidence="17">
    <location>
        <begin position="194"/>
        <end position="231"/>
    </location>
</feature>
<dbReference type="Pfam" id="PF00084">
    <property type="entry name" value="Sushi"/>
    <property type="match status" value="1"/>
</dbReference>
<evidence type="ECO:0000256" key="1">
    <source>
        <dbReference type="ARBA" id="ARBA00004613"/>
    </source>
</evidence>
<evidence type="ECO:0000256" key="6">
    <source>
        <dbReference type="ARBA" id="ARBA00022729"/>
    </source>
</evidence>
<keyword evidence="5 15" id="KW-0768">Sushi</keyword>
<dbReference type="GO" id="GO:0048812">
    <property type="term" value="P:neuron projection morphogenesis"/>
    <property type="evidence" value="ECO:0007669"/>
    <property type="project" value="UniProtKB-ARBA"/>
</dbReference>
<evidence type="ECO:0000256" key="11">
    <source>
        <dbReference type="ARBA" id="ARBA00040464"/>
    </source>
</evidence>
<dbReference type="InterPro" id="IPR035914">
    <property type="entry name" value="Sperma_CUB_dom_sf"/>
</dbReference>
<dbReference type="SUPFAM" id="SSF57535">
    <property type="entry name" value="Complement control module/SCR domain"/>
    <property type="match status" value="1"/>
</dbReference>
<dbReference type="OrthoDB" id="6147874at2759"/>
<keyword evidence="9" id="KW-0325">Glycoprotein</keyword>
<organism evidence="20 21">
    <name type="scientific">Chanos chanos</name>
    <name type="common">Milkfish</name>
    <name type="synonym">Mugil chanos</name>
    <dbReference type="NCBI Taxonomy" id="29144"/>
    <lineage>
        <taxon>Eukaryota</taxon>
        <taxon>Metazoa</taxon>
        <taxon>Chordata</taxon>
        <taxon>Craniata</taxon>
        <taxon>Vertebrata</taxon>
        <taxon>Euteleostomi</taxon>
        <taxon>Actinopterygii</taxon>
        <taxon>Neopterygii</taxon>
        <taxon>Teleostei</taxon>
        <taxon>Ostariophysi</taxon>
        <taxon>Gonorynchiformes</taxon>
        <taxon>Chanidae</taxon>
        <taxon>Chanos</taxon>
    </lineage>
</organism>
<dbReference type="CTD" id="560295"/>
<dbReference type="GeneID" id="115830136"/>
<evidence type="ECO:0000256" key="14">
    <source>
        <dbReference type="PROSITE-ProRule" id="PRU00076"/>
    </source>
</evidence>
<dbReference type="Proteomes" id="UP000504632">
    <property type="component" value="Chromosome 2"/>
</dbReference>
<dbReference type="FunFam" id="2.60.120.290:FF:000005">
    <property type="entry name" value="Procollagen C-endopeptidase enhancer 1"/>
    <property type="match status" value="1"/>
</dbReference>
<sequence>MCRSCCEYEKIVCKCPAQGTKVGYAVPCCRNALHQCDPCIIHQGCTIFDNCKSCGNGTWEAQDDFYVRGKFCTECRQGWSGGDCLTCGGIIKRLQGHITLESYPINARCEWTLQVRRGMIMELSFTELSLEFDHSCRYDYIEVRDGDSANSPTIGRYCGYETPPPIRSSGDSLHIRFVSDGYNNFDGFFATFQEISACSSYPCLNGGTCFLDPVQSFRCSCLPGYTGTRCENKEPEPAQRSCSPLPNLHHGYSTMVLDLGEAVQTVEFFCSNSYVLSGENKRTCLPNGTWSGQQPICVKACREPKVSKLVRRRVLKPHVHSRKSPLHRLYSSNMQGLFERILPSQESQVFGELPSGFHHLYTSIEYECVSPLYQHFGSAKRTCLKTGKWSGRHVSCSPVCGKLSSVSSQPPVHTHWPWHAAIYRRFPNRHEGHEEGSDWQLVCSGALMNQWSVVVAAHCVSESGELQPVSTDDLKVAIGKNDLSDLKDVKKPQYIQVSNILIHPNYNPVGFDSDLAVLKLQDRARISEDVLPVCLPKMQGGEVITQQSYITGWSTTGQHQSVSHTDHAERAQTGLIELVDNIQCERQYIENRVTVNITDNMVCGHQHPHSPSTVCPVTTGGIVLMLSPVPSASPNSFSLTPQEPKRDNDVNYVWELLGLVSFGYDTHDCNPDLYTVYARIPNFKNWIQQNIK</sequence>
<feature type="disulfide bond" evidence="15">
    <location>
        <begin position="270"/>
        <end position="297"/>
    </location>
</feature>
<keyword evidence="2" id="KW-0964">Secreted</keyword>
<dbReference type="PROSITE" id="PS01180">
    <property type="entry name" value="CUB"/>
    <property type="match status" value="1"/>
</dbReference>
<keyword evidence="6" id="KW-0732">Signal</keyword>
<dbReference type="PROSITE" id="PS50026">
    <property type="entry name" value="EGF_3"/>
    <property type="match status" value="1"/>
</dbReference>
<dbReference type="InterPro" id="IPR001254">
    <property type="entry name" value="Trypsin_dom"/>
</dbReference>
<name>A0A6J2X0D9_CHACN</name>
<evidence type="ECO:0000256" key="9">
    <source>
        <dbReference type="ARBA" id="ARBA00023180"/>
    </source>
</evidence>
<dbReference type="InterPro" id="IPR035976">
    <property type="entry name" value="Sushi/SCR/CCP_sf"/>
</dbReference>
<evidence type="ECO:0000256" key="13">
    <source>
        <dbReference type="ARBA" id="ARBA00042985"/>
    </source>
</evidence>
<dbReference type="InParanoid" id="A0A6J2X0D9"/>